<dbReference type="EMBL" id="FNMY01000001">
    <property type="protein sequence ID" value="SDW34761.1"/>
    <property type="molecule type" value="Genomic_DNA"/>
</dbReference>
<reference evidence="2" key="1">
    <citation type="submission" date="2016-10" db="EMBL/GenBank/DDBJ databases">
        <authorList>
            <person name="Varghese N."/>
            <person name="Submissions S."/>
        </authorList>
    </citation>
    <scope>NUCLEOTIDE SEQUENCE [LARGE SCALE GENOMIC DNA]</scope>
    <source>
        <strain evidence="2">DSM 25030</strain>
    </source>
</reference>
<protein>
    <recommendedName>
        <fullName evidence="3">Outer membrane protein beta-barrel domain-containing protein</fullName>
    </recommendedName>
</protein>
<accession>A0A1H2SSW6</accession>
<sequence>MHHTTPTFTALFKVFLCFSVFFTIVQTGHSQQQNKIQVGVELDVLPYITGGYFGAIWARKGHFGGRALFAKVNMPDFIVPEGFTDNEINSYALIADYFLNENQTGMWLGGGLVLWDGTIKSDQKLETTSYQSYLLNGSIGYIINLSNRFYLSPWAGLSLRVAGTDDIRVDNQIYDPPFLNPELSLKIGVKL</sequence>
<name>A0A1H2SSW6_9FLAO</name>
<proteinExistence type="predicted"/>
<dbReference type="AlphaFoldDB" id="A0A1H2SSW6"/>
<organism evidence="1 2">
    <name type="scientific">Flagellimonas zhangzhouensis</name>
    <dbReference type="NCBI Taxonomy" id="1073328"/>
    <lineage>
        <taxon>Bacteria</taxon>
        <taxon>Pseudomonadati</taxon>
        <taxon>Bacteroidota</taxon>
        <taxon>Flavobacteriia</taxon>
        <taxon>Flavobacteriales</taxon>
        <taxon>Flavobacteriaceae</taxon>
        <taxon>Flagellimonas</taxon>
    </lineage>
</organism>
<evidence type="ECO:0000313" key="2">
    <source>
        <dbReference type="Proteomes" id="UP000199592"/>
    </source>
</evidence>
<dbReference type="STRING" id="1073328.SAMN05216294_2611"/>
<gene>
    <name evidence="1" type="ORF">SAMN04487892_1252</name>
</gene>
<dbReference type="RefSeq" id="WP_139150397.1">
    <property type="nucleotide sequence ID" value="NZ_FNKI01000002.1"/>
</dbReference>
<evidence type="ECO:0000313" key="1">
    <source>
        <dbReference type="EMBL" id="SDW34761.1"/>
    </source>
</evidence>
<dbReference type="Proteomes" id="UP000199592">
    <property type="component" value="Unassembled WGS sequence"/>
</dbReference>
<dbReference type="OrthoDB" id="661439at2"/>
<evidence type="ECO:0008006" key="3">
    <source>
        <dbReference type="Google" id="ProtNLM"/>
    </source>
</evidence>
<keyword evidence="2" id="KW-1185">Reference proteome</keyword>